<keyword evidence="2" id="KW-1185">Reference proteome</keyword>
<proteinExistence type="predicted"/>
<gene>
    <name evidence="1" type="ORF">QYE76_005205</name>
</gene>
<name>A0AAD8RSJ4_LOLMU</name>
<dbReference type="Proteomes" id="UP001231189">
    <property type="component" value="Unassembled WGS sequence"/>
</dbReference>
<dbReference type="AlphaFoldDB" id="A0AAD8RSJ4"/>
<reference evidence="1" key="1">
    <citation type="submission" date="2023-07" db="EMBL/GenBank/DDBJ databases">
        <title>A chromosome-level genome assembly of Lolium multiflorum.</title>
        <authorList>
            <person name="Chen Y."/>
            <person name="Copetti D."/>
            <person name="Kolliker R."/>
            <person name="Studer B."/>
        </authorList>
    </citation>
    <scope>NUCLEOTIDE SEQUENCE</scope>
    <source>
        <strain evidence="1">02402/16</strain>
        <tissue evidence="1">Leaf</tissue>
    </source>
</reference>
<evidence type="ECO:0000313" key="1">
    <source>
        <dbReference type="EMBL" id="KAK1630890.1"/>
    </source>
</evidence>
<dbReference type="EMBL" id="JAUUTY010000005">
    <property type="protein sequence ID" value="KAK1630890.1"/>
    <property type="molecule type" value="Genomic_DNA"/>
</dbReference>
<protein>
    <submittedName>
        <fullName evidence="1">Uncharacterized protein</fullName>
    </submittedName>
</protein>
<sequence>MRLTRRSKQTIAHDTIFINFGMSVPCWRRVRTPGAADGFEASCDVEDPADLEATSSEEAIVEAGAKDPLELGPKGEVVAECDWWESATCKPPSAVSGAGI</sequence>
<accession>A0AAD8RSJ4</accession>
<organism evidence="1 2">
    <name type="scientific">Lolium multiflorum</name>
    <name type="common">Italian ryegrass</name>
    <name type="synonym">Lolium perenne subsp. multiflorum</name>
    <dbReference type="NCBI Taxonomy" id="4521"/>
    <lineage>
        <taxon>Eukaryota</taxon>
        <taxon>Viridiplantae</taxon>
        <taxon>Streptophyta</taxon>
        <taxon>Embryophyta</taxon>
        <taxon>Tracheophyta</taxon>
        <taxon>Spermatophyta</taxon>
        <taxon>Magnoliopsida</taxon>
        <taxon>Liliopsida</taxon>
        <taxon>Poales</taxon>
        <taxon>Poaceae</taxon>
        <taxon>BOP clade</taxon>
        <taxon>Pooideae</taxon>
        <taxon>Poodae</taxon>
        <taxon>Poeae</taxon>
        <taxon>Poeae Chloroplast Group 2 (Poeae type)</taxon>
        <taxon>Loliodinae</taxon>
        <taxon>Loliinae</taxon>
        <taxon>Lolium</taxon>
    </lineage>
</organism>
<evidence type="ECO:0000313" key="2">
    <source>
        <dbReference type="Proteomes" id="UP001231189"/>
    </source>
</evidence>
<comment type="caution">
    <text evidence="1">The sequence shown here is derived from an EMBL/GenBank/DDBJ whole genome shotgun (WGS) entry which is preliminary data.</text>
</comment>